<comment type="caution">
    <text evidence="11">The sequence shown here is derived from an EMBL/GenBank/DDBJ whole genome shotgun (WGS) entry which is preliminary data.</text>
</comment>
<dbReference type="InterPro" id="IPR003661">
    <property type="entry name" value="HisK_dim/P_dom"/>
</dbReference>
<evidence type="ECO:0000256" key="1">
    <source>
        <dbReference type="ARBA" id="ARBA00000085"/>
    </source>
</evidence>
<evidence type="ECO:0000256" key="8">
    <source>
        <dbReference type="ARBA" id="ARBA00023012"/>
    </source>
</evidence>
<evidence type="ECO:0000256" key="3">
    <source>
        <dbReference type="ARBA" id="ARBA00004236"/>
    </source>
</evidence>
<dbReference type="EMBL" id="MVCE01000002">
    <property type="protein sequence ID" value="PGF34966.1"/>
    <property type="molecule type" value="Genomic_DNA"/>
</dbReference>
<dbReference type="GO" id="GO:0005886">
    <property type="term" value="C:plasma membrane"/>
    <property type="evidence" value="ECO:0007669"/>
    <property type="project" value="UniProtKB-SubCell"/>
</dbReference>
<keyword evidence="6" id="KW-0808">Transferase</keyword>
<evidence type="ECO:0000256" key="6">
    <source>
        <dbReference type="ARBA" id="ARBA00022679"/>
    </source>
</evidence>
<dbReference type="GO" id="GO:0000155">
    <property type="term" value="F:phosphorelay sensor kinase activity"/>
    <property type="evidence" value="ECO:0007669"/>
    <property type="project" value="InterPro"/>
</dbReference>
<evidence type="ECO:0000256" key="7">
    <source>
        <dbReference type="ARBA" id="ARBA00022777"/>
    </source>
</evidence>
<dbReference type="SUPFAM" id="SSF47384">
    <property type="entry name" value="Homodimeric domain of signal transducing histidine kinase"/>
    <property type="match status" value="1"/>
</dbReference>
<dbReference type="Proteomes" id="UP000226191">
    <property type="component" value="Unassembled WGS sequence"/>
</dbReference>
<gene>
    <name evidence="11" type="ORF">B1B09_04945</name>
</gene>
<dbReference type="RefSeq" id="WP_002517494.1">
    <property type="nucleotide sequence ID" value="NZ_AP019664.1"/>
</dbReference>
<comment type="subcellular location">
    <subcellularLocation>
        <location evidence="3">Cell membrane</location>
    </subcellularLocation>
</comment>
<proteinExistence type="predicted"/>
<dbReference type="SMART" id="SM00387">
    <property type="entry name" value="HATPase_c"/>
    <property type="match status" value="1"/>
</dbReference>
<dbReference type="InterPro" id="IPR036097">
    <property type="entry name" value="HisK_dim/P_sf"/>
</dbReference>
<evidence type="ECO:0000256" key="5">
    <source>
        <dbReference type="ARBA" id="ARBA00022553"/>
    </source>
</evidence>
<dbReference type="Pfam" id="PF02518">
    <property type="entry name" value="HATPase_c"/>
    <property type="match status" value="1"/>
</dbReference>
<dbReference type="SMART" id="SM00388">
    <property type="entry name" value="HisKA"/>
    <property type="match status" value="1"/>
</dbReference>
<evidence type="ECO:0000256" key="2">
    <source>
        <dbReference type="ARBA" id="ARBA00001968"/>
    </source>
</evidence>
<dbReference type="PROSITE" id="PS50109">
    <property type="entry name" value="HIS_KIN"/>
    <property type="match status" value="1"/>
</dbReference>
<name>A0A2B7ID29_CUTAC</name>
<dbReference type="Gene3D" id="3.30.565.10">
    <property type="entry name" value="Histidine kinase-like ATPase, C-terminal domain"/>
    <property type="match status" value="1"/>
</dbReference>
<dbReference type="Pfam" id="PF00512">
    <property type="entry name" value="HisKA"/>
    <property type="match status" value="1"/>
</dbReference>
<dbReference type="InterPro" id="IPR005467">
    <property type="entry name" value="His_kinase_dom"/>
</dbReference>
<dbReference type="InterPro" id="IPR003594">
    <property type="entry name" value="HATPase_dom"/>
</dbReference>
<dbReference type="FunFam" id="1.10.287.130:FF:000001">
    <property type="entry name" value="Two-component sensor histidine kinase"/>
    <property type="match status" value="1"/>
</dbReference>
<dbReference type="InterPro" id="IPR036890">
    <property type="entry name" value="HATPase_C_sf"/>
</dbReference>
<dbReference type="GeneID" id="92856343"/>
<reference evidence="11 12" key="1">
    <citation type="submission" date="2017-02" db="EMBL/GenBank/DDBJ databases">
        <title>Prevalence of linear plasmids in Cutibacterium acnes isolates obtained from cancerous prostatic tissue.</title>
        <authorList>
            <person name="Davidsson S."/>
            <person name="Bruggemann H."/>
        </authorList>
    </citation>
    <scope>NUCLEOTIDE SEQUENCE [LARGE SCALE GENOMIC DNA]</scope>
    <source>
        <strain evidence="11 12">11-78</strain>
    </source>
</reference>
<evidence type="ECO:0000313" key="12">
    <source>
        <dbReference type="Proteomes" id="UP000226191"/>
    </source>
</evidence>
<dbReference type="GO" id="GO:0005509">
    <property type="term" value="F:calcium ion binding"/>
    <property type="evidence" value="ECO:0007669"/>
    <property type="project" value="UniProtKB-ARBA"/>
</dbReference>
<organism evidence="11 12">
    <name type="scientific">Cutibacterium acnes</name>
    <name type="common">Propionibacterium acnes</name>
    <dbReference type="NCBI Taxonomy" id="1747"/>
    <lineage>
        <taxon>Bacteria</taxon>
        <taxon>Bacillati</taxon>
        <taxon>Actinomycetota</taxon>
        <taxon>Actinomycetes</taxon>
        <taxon>Propionibacteriales</taxon>
        <taxon>Propionibacteriaceae</taxon>
        <taxon>Cutibacterium</taxon>
    </lineage>
</organism>
<comment type="catalytic activity">
    <reaction evidence="1">
        <text>ATP + protein L-histidine = ADP + protein N-phospho-L-histidine.</text>
        <dbReference type="EC" id="2.7.13.3"/>
    </reaction>
</comment>
<evidence type="ECO:0000256" key="4">
    <source>
        <dbReference type="ARBA" id="ARBA00012438"/>
    </source>
</evidence>
<keyword evidence="7 11" id="KW-0418">Kinase</keyword>
<accession>A0A2B7ID29</accession>
<dbReference type="FunFam" id="3.30.565.10:FF:000006">
    <property type="entry name" value="Sensor histidine kinase WalK"/>
    <property type="match status" value="1"/>
</dbReference>
<dbReference type="CDD" id="cd00082">
    <property type="entry name" value="HisKA"/>
    <property type="match status" value="1"/>
</dbReference>
<comment type="cofactor">
    <cofactor evidence="2">
        <name>a divalent metal cation</name>
        <dbReference type="ChEBI" id="CHEBI:60240"/>
    </cofactor>
</comment>
<dbReference type="AlphaFoldDB" id="A0A2B7ID29"/>
<evidence type="ECO:0000256" key="10">
    <source>
        <dbReference type="ARBA" id="ARBA00039401"/>
    </source>
</evidence>
<dbReference type="PANTHER" id="PTHR45453">
    <property type="entry name" value="PHOSPHATE REGULON SENSOR PROTEIN PHOR"/>
    <property type="match status" value="1"/>
</dbReference>
<dbReference type="GO" id="GO:0004721">
    <property type="term" value="F:phosphoprotein phosphatase activity"/>
    <property type="evidence" value="ECO:0007669"/>
    <property type="project" value="TreeGrafter"/>
</dbReference>
<dbReference type="OrthoDB" id="9813151at2"/>
<dbReference type="SMR" id="A0A2B7ID29"/>
<keyword evidence="9" id="KW-0472">Membrane</keyword>
<keyword evidence="8" id="KW-0902">Two-component regulatory system</keyword>
<sequence>MRTVGMILSAIIGAVVGAGLTVLVSRVVESSRHPVDTLATDIEAIEVDSALARALDLTTEAAVIVGPHDEVLHTTLGARSMELVRGSRIADEALLKLVRTARREGRDIVDTMEMKRASTGADLILTVRVGPLDDHGNAVISASDSSRHVRLAETRRDFVANVSHELKTPIGAVSILAEAIEGAADDPEAVRHFSQRLTAESSRLSALVTQIIDLSRLQADEPLLRAEPVAVADAIDEAVSRHREQAANREVSLVVRCDDDLWVLGDQSQLTEAVANLVHNAIVYSEPKARVVVSARRVRDVDTDVIAIAVADNGIGISEADQKRIFERFYRVDYSRSRENGGTGLGLSLVKHTCQAHGGSVDVWSKLGQGSTFTLRLPTLDVDHHNESNQEES</sequence>
<dbReference type="InterPro" id="IPR050351">
    <property type="entry name" value="BphY/WalK/GraS-like"/>
</dbReference>
<dbReference type="PANTHER" id="PTHR45453:SF1">
    <property type="entry name" value="PHOSPHATE REGULON SENSOR PROTEIN PHOR"/>
    <property type="match status" value="1"/>
</dbReference>
<dbReference type="Gene3D" id="1.10.287.130">
    <property type="match status" value="1"/>
</dbReference>
<protein>
    <recommendedName>
        <fullName evidence="10">Sensor-like histidine kinase SenX3</fullName>
        <ecNumber evidence="4">2.7.13.3</ecNumber>
    </recommendedName>
</protein>
<dbReference type="InterPro" id="IPR004358">
    <property type="entry name" value="Sig_transdc_His_kin-like_C"/>
</dbReference>
<keyword evidence="5" id="KW-0597">Phosphoprotein</keyword>
<evidence type="ECO:0000313" key="11">
    <source>
        <dbReference type="EMBL" id="PGF34966.1"/>
    </source>
</evidence>
<dbReference type="EC" id="2.7.13.3" evidence="4"/>
<dbReference type="PRINTS" id="PR00344">
    <property type="entry name" value="BCTRLSENSOR"/>
</dbReference>
<dbReference type="GO" id="GO:0016036">
    <property type="term" value="P:cellular response to phosphate starvation"/>
    <property type="evidence" value="ECO:0007669"/>
    <property type="project" value="TreeGrafter"/>
</dbReference>
<dbReference type="SUPFAM" id="SSF55874">
    <property type="entry name" value="ATPase domain of HSP90 chaperone/DNA topoisomerase II/histidine kinase"/>
    <property type="match status" value="1"/>
</dbReference>
<evidence type="ECO:0000256" key="9">
    <source>
        <dbReference type="ARBA" id="ARBA00023136"/>
    </source>
</evidence>